<dbReference type="EMBL" id="JBJUIK010000002">
    <property type="protein sequence ID" value="KAL3536389.1"/>
    <property type="molecule type" value="Genomic_DNA"/>
</dbReference>
<dbReference type="PROSITE" id="PS50089">
    <property type="entry name" value="ZF_RING_2"/>
    <property type="match status" value="1"/>
</dbReference>
<name>A0ABD3AZJ4_9GENT</name>
<dbReference type="Gene3D" id="3.30.40.10">
    <property type="entry name" value="Zinc/RING finger domain, C3HC4 (zinc finger)"/>
    <property type="match status" value="1"/>
</dbReference>
<evidence type="ECO:0000256" key="14">
    <source>
        <dbReference type="PROSITE-ProRule" id="PRU00175"/>
    </source>
</evidence>
<proteinExistence type="inferred from homology"/>
<dbReference type="InterPro" id="IPR044600">
    <property type="entry name" value="ATL1/ATL16-like"/>
</dbReference>
<comment type="pathway">
    <text evidence="3">Protein modification; protein ubiquitination.</text>
</comment>
<evidence type="ECO:0000313" key="18">
    <source>
        <dbReference type="Proteomes" id="UP001630127"/>
    </source>
</evidence>
<evidence type="ECO:0000313" key="17">
    <source>
        <dbReference type="EMBL" id="KAL3536389.1"/>
    </source>
</evidence>
<keyword evidence="6 15" id="KW-0812">Transmembrane</keyword>
<protein>
    <recommendedName>
        <fullName evidence="4">RING-type E3 ubiquitin transferase</fullName>
        <ecNumber evidence="4">2.3.2.27</ecNumber>
    </recommendedName>
</protein>
<feature type="domain" description="RING-type" evidence="16">
    <location>
        <begin position="120"/>
        <end position="162"/>
    </location>
</feature>
<keyword evidence="9" id="KW-0833">Ubl conjugation pathway</keyword>
<dbReference type="AlphaFoldDB" id="A0ABD3AZJ4"/>
<dbReference type="SUPFAM" id="SSF57850">
    <property type="entry name" value="RING/U-box"/>
    <property type="match status" value="1"/>
</dbReference>
<evidence type="ECO:0000256" key="3">
    <source>
        <dbReference type="ARBA" id="ARBA00004906"/>
    </source>
</evidence>
<dbReference type="GO" id="GO:0061630">
    <property type="term" value="F:ubiquitin protein ligase activity"/>
    <property type="evidence" value="ECO:0007669"/>
    <property type="project" value="UniProtKB-EC"/>
</dbReference>
<comment type="catalytic activity">
    <reaction evidence="1">
        <text>S-ubiquitinyl-[E2 ubiquitin-conjugating enzyme]-L-cysteine + [acceptor protein]-L-lysine = [E2 ubiquitin-conjugating enzyme]-L-cysteine + N(6)-ubiquitinyl-[acceptor protein]-L-lysine.</text>
        <dbReference type="EC" id="2.3.2.27"/>
    </reaction>
</comment>
<comment type="similarity">
    <text evidence="13">Belongs to the RING-type zinc finger family. ATL subfamily.</text>
</comment>
<evidence type="ECO:0000256" key="5">
    <source>
        <dbReference type="ARBA" id="ARBA00022679"/>
    </source>
</evidence>
<organism evidence="17 18">
    <name type="scientific">Cinchona calisaya</name>
    <dbReference type="NCBI Taxonomy" id="153742"/>
    <lineage>
        <taxon>Eukaryota</taxon>
        <taxon>Viridiplantae</taxon>
        <taxon>Streptophyta</taxon>
        <taxon>Embryophyta</taxon>
        <taxon>Tracheophyta</taxon>
        <taxon>Spermatophyta</taxon>
        <taxon>Magnoliopsida</taxon>
        <taxon>eudicotyledons</taxon>
        <taxon>Gunneridae</taxon>
        <taxon>Pentapetalae</taxon>
        <taxon>asterids</taxon>
        <taxon>lamiids</taxon>
        <taxon>Gentianales</taxon>
        <taxon>Rubiaceae</taxon>
        <taxon>Cinchonoideae</taxon>
        <taxon>Cinchoneae</taxon>
        <taxon>Cinchona</taxon>
    </lineage>
</organism>
<dbReference type="PANTHER" id="PTHR46913:SF1">
    <property type="entry name" value="RING-H2 FINGER PROTEIN ATL16"/>
    <property type="match status" value="1"/>
</dbReference>
<accession>A0ABD3AZJ4</accession>
<dbReference type="GO" id="GO:0008270">
    <property type="term" value="F:zinc ion binding"/>
    <property type="evidence" value="ECO:0007669"/>
    <property type="project" value="UniProtKB-KW"/>
</dbReference>
<evidence type="ECO:0000256" key="2">
    <source>
        <dbReference type="ARBA" id="ARBA00004167"/>
    </source>
</evidence>
<evidence type="ECO:0000256" key="4">
    <source>
        <dbReference type="ARBA" id="ARBA00012483"/>
    </source>
</evidence>
<evidence type="ECO:0000259" key="16">
    <source>
        <dbReference type="PROSITE" id="PS50089"/>
    </source>
</evidence>
<evidence type="ECO:0000256" key="6">
    <source>
        <dbReference type="ARBA" id="ARBA00022692"/>
    </source>
</evidence>
<dbReference type="Proteomes" id="UP001630127">
    <property type="component" value="Unassembled WGS sequence"/>
</dbReference>
<dbReference type="InterPro" id="IPR001841">
    <property type="entry name" value="Znf_RING"/>
</dbReference>
<keyword evidence="10" id="KW-0862">Zinc</keyword>
<evidence type="ECO:0000256" key="8">
    <source>
        <dbReference type="ARBA" id="ARBA00022771"/>
    </source>
</evidence>
<keyword evidence="18" id="KW-1185">Reference proteome</keyword>
<feature type="transmembrane region" description="Helical" evidence="15">
    <location>
        <begin position="42"/>
        <end position="63"/>
    </location>
</feature>
<keyword evidence="5" id="KW-0808">Transferase</keyword>
<evidence type="ECO:0000256" key="1">
    <source>
        <dbReference type="ARBA" id="ARBA00000900"/>
    </source>
</evidence>
<dbReference type="EC" id="2.3.2.27" evidence="4"/>
<comment type="subcellular location">
    <subcellularLocation>
        <location evidence="2">Membrane</location>
        <topology evidence="2">Single-pass membrane protein</topology>
    </subcellularLocation>
</comment>
<dbReference type="CDD" id="cd16461">
    <property type="entry name" value="RING-H2_EL5-like"/>
    <property type="match status" value="1"/>
</dbReference>
<dbReference type="InterPro" id="IPR013083">
    <property type="entry name" value="Znf_RING/FYVE/PHD"/>
</dbReference>
<dbReference type="GO" id="GO:0016020">
    <property type="term" value="C:membrane"/>
    <property type="evidence" value="ECO:0007669"/>
    <property type="project" value="UniProtKB-SubCell"/>
</dbReference>
<keyword evidence="12 15" id="KW-0472">Membrane</keyword>
<evidence type="ECO:0000256" key="15">
    <source>
        <dbReference type="SAM" id="Phobius"/>
    </source>
</evidence>
<dbReference type="Pfam" id="PF13639">
    <property type="entry name" value="zf-RING_2"/>
    <property type="match status" value="1"/>
</dbReference>
<evidence type="ECO:0000256" key="9">
    <source>
        <dbReference type="ARBA" id="ARBA00022786"/>
    </source>
</evidence>
<reference evidence="17 18" key="1">
    <citation type="submission" date="2024-11" db="EMBL/GenBank/DDBJ databases">
        <title>A near-complete genome assembly of Cinchona calisaya.</title>
        <authorList>
            <person name="Lian D.C."/>
            <person name="Zhao X.W."/>
            <person name="Wei L."/>
        </authorList>
    </citation>
    <scope>NUCLEOTIDE SEQUENCE [LARGE SCALE GENOMIC DNA]</scope>
    <source>
        <tissue evidence="17">Nenye</tissue>
    </source>
</reference>
<sequence length="193" mass="21020">MMMMMMSNNSTTTTVNIPIANNQSAAAPPPQPSQGGMSPLTAILSLLILIAVPALIYAFFFAISCPRIQLIRRPRRRSELGRGPDDEFNSTRKDTELACTGGAVKYRKEADHEEEYGSECPVCLSGFNEGDYVRQLDGCKHSFHVGCIDKWLSFHSNCPVCRASVTTPPSKQNPLPAGDADFRQGLPDAASLV</sequence>
<keyword evidence="8 14" id="KW-0863">Zinc-finger</keyword>
<dbReference type="SMART" id="SM00184">
    <property type="entry name" value="RING"/>
    <property type="match status" value="1"/>
</dbReference>
<evidence type="ECO:0000256" key="10">
    <source>
        <dbReference type="ARBA" id="ARBA00022833"/>
    </source>
</evidence>
<evidence type="ECO:0000256" key="7">
    <source>
        <dbReference type="ARBA" id="ARBA00022723"/>
    </source>
</evidence>
<evidence type="ECO:0000256" key="11">
    <source>
        <dbReference type="ARBA" id="ARBA00022989"/>
    </source>
</evidence>
<gene>
    <name evidence="17" type="ORF">ACH5RR_004850</name>
</gene>
<evidence type="ECO:0000256" key="13">
    <source>
        <dbReference type="ARBA" id="ARBA00024209"/>
    </source>
</evidence>
<keyword evidence="11 15" id="KW-1133">Transmembrane helix</keyword>
<evidence type="ECO:0000256" key="12">
    <source>
        <dbReference type="ARBA" id="ARBA00023136"/>
    </source>
</evidence>
<comment type="caution">
    <text evidence="17">The sequence shown here is derived from an EMBL/GenBank/DDBJ whole genome shotgun (WGS) entry which is preliminary data.</text>
</comment>
<keyword evidence="7" id="KW-0479">Metal-binding</keyword>
<dbReference type="PANTHER" id="PTHR46913">
    <property type="entry name" value="RING-H2 FINGER PROTEIN ATL16"/>
    <property type="match status" value="1"/>
</dbReference>